<dbReference type="InterPro" id="IPR014985">
    <property type="entry name" value="WbqC"/>
</dbReference>
<organism evidence="1">
    <name type="scientific">Arcobacter sp. AZ-2023</name>
    <dbReference type="NCBI Taxonomy" id="3074453"/>
    <lineage>
        <taxon>Bacteria</taxon>
        <taxon>Pseudomonadati</taxon>
        <taxon>Campylobacterota</taxon>
        <taxon>Epsilonproteobacteria</taxon>
        <taxon>Campylobacterales</taxon>
        <taxon>Arcobacteraceae</taxon>
        <taxon>Arcobacter</taxon>
    </lineage>
</organism>
<gene>
    <name evidence="1" type="ORF">RMQ68_04410</name>
</gene>
<protein>
    <submittedName>
        <fullName evidence="1">WbqC family protein</fullName>
    </submittedName>
</protein>
<proteinExistence type="predicted"/>
<dbReference type="AlphaFoldDB" id="A0AA96DSV2"/>
<name>A0AA96DSV2_9BACT</name>
<sequence>MKQKKIAILQPNYIPWKGVFDLINQVDVFVFYDDVQYTKKDWRSRNKIKSPNGEYWLTVPVATKGKREQLIFEAEIDNTQIWQSKHYKSICNSYNKAPYFEKYKYIIDEIYINNKWDKLVDLNIFATKLIADTLGIKVEWYKSSDYNFTGDKNGEKVVKLCKELNCNYFINGPASKAFMDDELFKQNDIQLKYMEYNYPEYKQLYPPFDHYVTVLDTLFHCGEESKKLIFEKGNKNV</sequence>
<dbReference type="EMBL" id="CP134854">
    <property type="protein sequence ID" value="WNL30638.1"/>
    <property type="molecule type" value="Genomic_DNA"/>
</dbReference>
<evidence type="ECO:0000313" key="1">
    <source>
        <dbReference type="EMBL" id="WNL30638.1"/>
    </source>
</evidence>
<reference evidence="1" key="1">
    <citation type="submission" date="2023-09" db="EMBL/GenBank/DDBJ databases">
        <title>Arcobacter tbilisiensis sp. nov. isolated from chicken meat in Tbilisi, Georgia.</title>
        <authorList>
            <person name="Matthias R."/>
            <person name="Zautner A.E."/>
        </authorList>
    </citation>
    <scope>NUCLEOTIDE SEQUENCE</scope>
    <source>
        <strain evidence="1">LEO 52</strain>
    </source>
</reference>
<accession>A0AA96DSV2</accession>
<dbReference type="Pfam" id="PF08889">
    <property type="entry name" value="WbqC"/>
    <property type="match status" value="1"/>
</dbReference>